<dbReference type="OrthoDB" id="10408977at2759"/>
<keyword evidence="3" id="KW-1185">Reference proteome</keyword>
<dbReference type="GeneID" id="5051255"/>
<evidence type="ECO:0000313" key="3">
    <source>
        <dbReference type="Proteomes" id="UP000009058"/>
    </source>
</evidence>
<dbReference type="RefSeq" id="XP_003717781.1">
    <property type="nucleotide sequence ID" value="XM_003717733.1"/>
</dbReference>
<dbReference type="VEuPathDB" id="FungiDB:MGG_14634"/>
<dbReference type="InParanoid" id="G4NBZ5"/>
<dbReference type="EMBL" id="CM001235">
    <property type="protein sequence ID" value="EHA48197.1"/>
    <property type="molecule type" value="Genomic_DNA"/>
</dbReference>
<reference key="2">
    <citation type="submission" date="2011-05" db="EMBL/GenBank/DDBJ databases">
        <title>The Genome Sequence of Magnaporthe oryzae 70-15.</title>
        <authorList>
            <consortium name="The Broad Institute Genome Sequencing Platform"/>
            <person name="Ma L.-J."/>
            <person name="Dead R."/>
            <person name="Young S.K."/>
            <person name="Zeng Q."/>
            <person name="Gargeya S."/>
            <person name="Fitzgerald M."/>
            <person name="Haas B."/>
            <person name="Abouelleil A."/>
            <person name="Alvarado L."/>
            <person name="Arachchi H.M."/>
            <person name="Berlin A."/>
            <person name="Brown A."/>
            <person name="Chapman S.B."/>
            <person name="Chen Z."/>
            <person name="Dunbar C."/>
            <person name="Freedman E."/>
            <person name="Gearin G."/>
            <person name="Gellesch M."/>
            <person name="Goldberg J."/>
            <person name="Griggs A."/>
            <person name="Gujja S."/>
            <person name="Heiman D."/>
            <person name="Howarth C."/>
            <person name="Larson L."/>
            <person name="Lui A."/>
            <person name="MacDonald P.J.P."/>
            <person name="Mehta T."/>
            <person name="Montmayeur A."/>
            <person name="Murphy C."/>
            <person name="Neiman D."/>
            <person name="Pearson M."/>
            <person name="Priest M."/>
            <person name="Roberts A."/>
            <person name="Saif S."/>
            <person name="Shea T."/>
            <person name="Shenoy N."/>
            <person name="Sisk P."/>
            <person name="Stolte C."/>
            <person name="Sykes S."/>
            <person name="Yandava C."/>
            <person name="Wortman J."/>
            <person name="Nusbaum C."/>
            <person name="Birren B."/>
        </authorList>
    </citation>
    <scope>NUCLEOTIDE SEQUENCE</scope>
    <source>
        <strain>70-15</strain>
    </source>
</reference>
<proteinExistence type="predicted"/>
<dbReference type="Proteomes" id="UP000009058">
    <property type="component" value="Chromosome 5"/>
</dbReference>
<protein>
    <submittedName>
        <fullName evidence="2">Uncharacterized protein</fullName>
    </submittedName>
</protein>
<evidence type="ECO:0000313" key="2">
    <source>
        <dbReference type="EMBL" id="EHA48197.1"/>
    </source>
</evidence>
<accession>G4NBZ5</accession>
<sequence length="174" mass="19730">MDAAASTWHKPPPRRQPTDLLARQDQASSKGPITTEMATCGFWDGDSVLPNDWPGHTCRLEPSLSMYHWCPTSVTKGHRDYKSCAPIAKCHDLYTCYKGCGASKSARDALTVTWEHSIPENHVLAKVDECKPGIYPGFFSEQHRDLIEVKFQNFPDFSELYVELVSAYCKQYRQ</sequence>
<dbReference type="KEGG" id="mgr:MGG_14634"/>
<dbReference type="HOGENOM" id="CLU_1540367_0_0_1"/>
<gene>
    <name evidence="2" type="ORF">MGG_14634</name>
</gene>
<name>G4NBZ5_PYRO7</name>
<dbReference type="AlphaFoldDB" id="G4NBZ5"/>
<feature type="region of interest" description="Disordered" evidence="1">
    <location>
        <begin position="1"/>
        <end position="29"/>
    </location>
</feature>
<organism evidence="2 3">
    <name type="scientific">Pyricularia oryzae (strain 70-15 / ATCC MYA-4617 / FGSC 8958)</name>
    <name type="common">Rice blast fungus</name>
    <name type="synonym">Magnaporthe oryzae</name>
    <dbReference type="NCBI Taxonomy" id="242507"/>
    <lineage>
        <taxon>Eukaryota</taxon>
        <taxon>Fungi</taxon>
        <taxon>Dikarya</taxon>
        <taxon>Ascomycota</taxon>
        <taxon>Pezizomycotina</taxon>
        <taxon>Sordariomycetes</taxon>
        <taxon>Sordariomycetidae</taxon>
        <taxon>Magnaporthales</taxon>
        <taxon>Pyriculariaceae</taxon>
        <taxon>Pyricularia</taxon>
    </lineage>
</organism>
<evidence type="ECO:0000256" key="1">
    <source>
        <dbReference type="SAM" id="MobiDB-lite"/>
    </source>
</evidence>
<reference evidence="2 3" key="1">
    <citation type="journal article" date="2005" name="Nature">
        <title>The genome sequence of the rice blast fungus Magnaporthe grisea.</title>
        <authorList>
            <person name="Dean R.A."/>
            <person name="Talbot N.J."/>
            <person name="Ebbole D.J."/>
            <person name="Farman M.L."/>
            <person name="Mitchell T.K."/>
            <person name="Orbach M.J."/>
            <person name="Thon M."/>
            <person name="Kulkarni R."/>
            <person name="Xu J.R."/>
            <person name="Pan H."/>
            <person name="Read N.D."/>
            <person name="Lee Y.H."/>
            <person name="Carbone I."/>
            <person name="Brown D."/>
            <person name="Oh Y.Y."/>
            <person name="Donofrio N."/>
            <person name="Jeong J.S."/>
            <person name="Soanes D.M."/>
            <person name="Djonovic S."/>
            <person name="Kolomiets E."/>
            <person name="Rehmeyer C."/>
            <person name="Li W."/>
            <person name="Harding M."/>
            <person name="Kim S."/>
            <person name="Lebrun M.H."/>
            <person name="Bohnert H."/>
            <person name="Coughlan S."/>
            <person name="Butler J."/>
            <person name="Calvo S."/>
            <person name="Ma L.J."/>
            <person name="Nicol R."/>
            <person name="Purcell S."/>
            <person name="Nusbaum C."/>
            <person name="Galagan J.E."/>
            <person name="Birren B.W."/>
        </authorList>
    </citation>
    <scope>NUCLEOTIDE SEQUENCE [LARGE SCALE GENOMIC DNA]</scope>
    <source>
        <strain evidence="3">70-15 / ATCC MYA-4617 / FGSC 8958</strain>
    </source>
</reference>